<reference evidence="5" key="1">
    <citation type="submission" date="2022-10" db="EMBL/GenBank/DDBJ databases">
        <title>Culturing micro-colonial fungi from biological soil crusts in the Mojave desert and describing Neophaeococcomyces mojavensis, and introducing the new genera and species Taxawa tesnikishii.</title>
        <authorList>
            <person name="Kurbessoian T."/>
            <person name="Stajich J.E."/>
        </authorList>
    </citation>
    <scope>NUCLEOTIDE SEQUENCE</scope>
    <source>
        <strain evidence="5">TK_1</strain>
    </source>
</reference>
<proteinExistence type="predicted"/>
<feature type="domain" description="RRM" evidence="4">
    <location>
        <begin position="247"/>
        <end position="318"/>
    </location>
</feature>
<dbReference type="InterPro" id="IPR000504">
    <property type="entry name" value="RRM_dom"/>
</dbReference>
<dbReference type="PANTHER" id="PTHR23236">
    <property type="entry name" value="EUKARYOTIC TRANSLATION INITIATION FACTOR 4B/4H"/>
    <property type="match status" value="1"/>
</dbReference>
<feature type="compositionally biased region" description="Basic and acidic residues" evidence="3">
    <location>
        <begin position="219"/>
        <end position="230"/>
    </location>
</feature>
<dbReference type="Pfam" id="PF00076">
    <property type="entry name" value="RRM_1"/>
    <property type="match status" value="1"/>
</dbReference>
<keyword evidence="1 2" id="KW-0694">RNA-binding</keyword>
<dbReference type="SUPFAM" id="SSF54928">
    <property type="entry name" value="RNA-binding domain, RBD"/>
    <property type="match status" value="1"/>
</dbReference>
<feature type="compositionally biased region" description="Basic and acidic residues" evidence="3">
    <location>
        <begin position="376"/>
        <end position="389"/>
    </location>
</feature>
<dbReference type="Proteomes" id="UP001172684">
    <property type="component" value="Unassembled WGS sequence"/>
</dbReference>
<evidence type="ECO:0000256" key="2">
    <source>
        <dbReference type="PROSITE-ProRule" id="PRU00176"/>
    </source>
</evidence>
<accession>A0ABQ9NKY3</accession>
<evidence type="ECO:0000313" key="5">
    <source>
        <dbReference type="EMBL" id="KAJ9657894.1"/>
    </source>
</evidence>
<feature type="compositionally biased region" description="Basic residues" evidence="3">
    <location>
        <begin position="336"/>
        <end position="345"/>
    </location>
</feature>
<gene>
    <name evidence="5" type="primary">NOP13</name>
    <name evidence="5" type="ORF">H2201_008003</name>
</gene>
<dbReference type="EMBL" id="JAPDRL010000094">
    <property type="protein sequence ID" value="KAJ9657894.1"/>
    <property type="molecule type" value="Genomic_DNA"/>
</dbReference>
<organism evidence="5 6">
    <name type="scientific">Coniosporium apollinis</name>
    <dbReference type="NCBI Taxonomy" id="61459"/>
    <lineage>
        <taxon>Eukaryota</taxon>
        <taxon>Fungi</taxon>
        <taxon>Dikarya</taxon>
        <taxon>Ascomycota</taxon>
        <taxon>Pezizomycotina</taxon>
        <taxon>Dothideomycetes</taxon>
        <taxon>Dothideomycetes incertae sedis</taxon>
        <taxon>Coniosporium</taxon>
    </lineage>
</organism>
<sequence length="468" mass="51293">MAANQEIVKSSKKDKKDKPKRKTKPEVPNDITQATVNVAEPTTADQEPSAALESETPDKGSRKRKREALPDELEIDVSLPEPPSKKALRRAKKGKPIAVPTSTPKDEAVSDDEEPAVKEGTKPARRSDYGIWIGNLPWTATKASLRTFLTEHAEIADDQITRVHMPAPTDAANANKKIKPQNKGFAYVDFSTPTALEAALAVSETLMGGRRVLIKDAKSYQGRPEKDASDGKAVAAAAGGSGKPPSKRVFVGNLGWDVTKEDLAEHYSRCGEVEHVHMATFEDSGKCKGYAWVTFAELEAATAAVQGWTRIKVEDSDEEDEVDTKAEADDETTTKGGRKKSKSKSTMKWFVNKLQGRPLRCEFAEDPTSRYKKRFGKDAPRKEGEHIKEAPAITEDDNARGTTVSSRTRTLRSDTAARRFDRQRSQGALRGQGRKVDPRTIKPGAAHSNAQRSTAAIVESQGKRTTFD</sequence>
<feature type="domain" description="RRM" evidence="4">
    <location>
        <begin position="129"/>
        <end position="219"/>
    </location>
</feature>
<dbReference type="PANTHER" id="PTHR23236:SF95">
    <property type="entry name" value="NUCLEOLAR PROTEIN 13"/>
    <property type="match status" value="1"/>
</dbReference>
<feature type="compositionally biased region" description="Basic residues" evidence="3">
    <location>
        <begin position="86"/>
        <end position="95"/>
    </location>
</feature>
<name>A0ABQ9NKY3_9PEZI</name>
<feature type="region of interest" description="Disordered" evidence="3">
    <location>
        <begin position="373"/>
        <end position="468"/>
    </location>
</feature>
<evidence type="ECO:0000256" key="3">
    <source>
        <dbReference type="SAM" id="MobiDB-lite"/>
    </source>
</evidence>
<feature type="compositionally biased region" description="Basic and acidic residues" evidence="3">
    <location>
        <begin position="411"/>
        <end position="424"/>
    </location>
</feature>
<dbReference type="InterPro" id="IPR012677">
    <property type="entry name" value="Nucleotide-bd_a/b_plait_sf"/>
</dbReference>
<dbReference type="Gene3D" id="3.30.70.330">
    <property type="match status" value="2"/>
</dbReference>
<feature type="region of interest" description="Disordered" evidence="3">
    <location>
        <begin position="1"/>
        <end position="122"/>
    </location>
</feature>
<comment type="caution">
    <text evidence="5">The sequence shown here is derived from an EMBL/GenBank/DDBJ whole genome shotgun (WGS) entry which is preliminary data.</text>
</comment>
<dbReference type="InterPro" id="IPR035979">
    <property type="entry name" value="RBD_domain_sf"/>
</dbReference>
<keyword evidence="6" id="KW-1185">Reference proteome</keyword>
<feature type="region of interest" description="Disordered" evidence="3">
    <location>
        <begin position="219"/>
        <end position="244"/>
    </location>
</feature>
<protein>
    <submittedName>
        <fullName evidence="5">Nucleolar protein 13</fullName>
    </submittedName>
</protein>
<evidence type="ECO:0000256" key="1">
    <source>
        <dbReference type="ARBA" id="ARBA00022884"/>
    </source>
</evidence>
<dbReference type="PROSITE" id="PS50102">
    <property type="entry name" value="RRM"/>
    <property type="match status" value="2"/>
</dbReference>
<evidence type="ECO:0000259" key="4">
    <source>
        <dbReference type="PROSITE" id="PS50102"/>
    </source>
</evidence>
<evidence type="ECO:0000313" key="6">
    <source>
        <dbReference type="Proteomes" id="UP001172684"/>
    </source>
</evidence>
<feature type="region of interest" description="Disordered" evidence="3">
    <location>
        <begin position="315"/>
        <end position="345"/>
    </location>
</feature>
<dbReference type="SMART" id="SM00360">
    <property type="entry name" value="RRM"/>
    <property type="match status" value="2"/>
</dbReference>